<dbReference type="KEGG" id="nsh:GXM_03484"/>
<protein>
    <submittedName>
        <fullName evidence="1">Uncharacterized protein</fullName>
    </submittedName>
</protein>
<evidence type="ECO:0000313" key="2">
    <source>
        <dbReference type="Proteomes" id="UP000326678"/>
    </source>
</evidence>
<gene>
    <name evidence="1" type="ORF">GXM_03484</name>
</gene>
<proteinExistence type="predicted"/>
<sequence>MSIRLTFVLDSEAKTNDAFKYEAIARPKILLISPIFIRTLSTIAY</sequence>
<organism evidence="1 2">
    <name type="scientific">Nostoc sphaeroides CCNUC1</name>
    <dbReference type="NCBI Taxonomy" id="2653204"/>
    <lineage>
        <taxon>Bacteria</taxon>
        <taxon>Bacillati</taxon>
        <taxon>Cyanobacteriota</taxon>
        <taxon>Cyanophyceae</taxon>
        <taxon>Nostocales</taxon>
        <taxon>Nostocaceae</taxon>
        <taxon>Nostoc</taxon>
    </lineage>
</organism>
<accession>A0A5P8W089</accession>
<name>A0A5P8W089_9NOSO</name>
<evidence type="ECO:0000313" key="1">
    <source>
        <dbReference type="EMBL" id="QFS46004.1"/>
    </source>
</evidence>
<dbReference type="Proteomes" id="UP000326678">
    <property type="component" value="Chromosome Gxm1"/>
</dbReference>
<dbReference type="EMBL" id="CP045226">
    <property type="protein sequence ID" value="QFS46004.1"/>
    <property type="molecule type" value="Genomic_DNA"/>
</dbReference>
<dbReference type="AlphaFoldDB" id="A0A5P8W089"/>
<reference evidence="1 2" key="1">
    <citation type="submission" date="2019-10" db="EMBL/GenBank/DDBJ databases">
        <title>Genomic and transcriptomic insights into the perfect genentic adaptation of a filamentous nitrogen-fixing cyanobacterium to rice fields.</title>
        <authorList>
            <person name="Chen Z."/>
        </authorList>
    </citation>
    <scope>NUCLEOTIDE SEQUENCE [LARGE SCALE GENOMIC DNA]</scope>
    <source>
        <strain evidence="1">CCNUC1</strain>
    </source>
</reference>
<keyword evidence="2" id="KW-1185">Reference proteome</keyword>